<dbReference type="Pfam" id="PF05368">
    <property type="entry name" value="NmrA"/>
    <property type="match status" value="1"/>
</dbReference>
<dbReference type="Gene3D" id="3.90.25.10">
    <property type="entry name" value="UDP-galactose 4-epimerase, domain 1"/>
    <property type="match status" value="1"/>
</dbReference>
<protein>
    <recommendedName>
        <fullName evidence="1">NmrA-like domain-containing protein</fullName>
    </recommendedName>
</protein>
<proteinExistence type="predicted"/>
<accession>V5WGH7</accession>
<dbReference type="KEGG" id="slr:L21SP2_1544"/>
<organism evidence="2 3">
    <name type="scientific">Salinispira pacifica</name>
    <dbReference type="NCBI Taxonomy" id="1307761"/>
    <lineage>
        <taxon>Bacteria</taxon>
        <taxon>Pseudomonadati</taxon>
        <taxon>Spirochaetota</taxon>
        <taxon>Spirochaetia</taxon>
        <taxon>Spirochaetales</taxon>
        <taxon>Spirochaetaceae</taxon>
        <taxon>Salinispira</taxon>
    </lineage>
</organism>
<feature type="domain" description="NmrA-like" evidence="1">
    <location>
        <begin position="2"/>
        <end position="261"/>
    </location>
</feature>
<dbReference type="eggNOG" id="COG0702">
    <property type="taxonomic scope" value="Bacteria"/>
</dbReference>
<keyword evidence="3" id="KW-1185">Reference proteome</keyword>
<dbReference type="PANTHER" id="PTHR43162:SF1">
    <property type="entry name" value="PRESTALK A DIFFERENTIATION PROTEIN A"/>
    <property type="match status" value="1"/>
</dbReference>
<dbReference type="InterPro" id="IPR036291">
    <property type="entry name" value="NAD(P)-bd_dom_sf"/>
</dbReference>
<dbReference type="Proteomes" id="UP000018680">
    <property type="component" value="Chromosome"/>
</dbReference>
<dbReference type="OrthoDB" id="9794300at2"/>
<sequence length="293" mass="31784">MSDAVLVIGASGTQGGAAARILLKQGFHVLAGARNVQRLSALEGEGAEAVHVDLNEPSTVKQAGGKARFAYFHMPMSVSGPGSVETERNALTALLDAGVEHIVYNTGFALPPEPVGSPMDERIKLLQDFLQGGKVTVLVPTGYLENFNAPWSAPRIARGELLYPQKEDLKVAWVTNEDLGRCAAAAFNTPKSRGRWLRVAGPQELNFNQAADELGRALGKEVTFHRISGKEYAELLAPHLGEQLAQMIGHGYEQMGETQNPLMTPDTSETESLLGVQFTSLYDWARSRDEWKS</sequence>
<dbReference type="InterPro" id="IPR051604">
    <property type="entry name" value="Ergot_Alk_Oxidoreductase"/>
</dbReference>
<evidence type="ECO:0000313" key="3">
    <source>
        <dbReference type="Proteomes" id="UP000018680"/>
    </source>
</evidence>
<gene>
    <name evidence="2" type="ORF">L21SP2_1544</name>
</gene>
<dbReference type="SUPFAM" id="SSF51735">
    <property type="entry name" value="NAD(P)-binding Rossmann-fold domains"/>
    <property type="match status" value="1"/>
</dbReference>
<dbReference type="HOGENOM" id="CLU_007383_8_3_12"/>
<dbReference type="STRING" id="1307761.L21SP2_1544"/>
<reference evidence="2 3" key="1">
    <citation type="journal article" date="2015" name="Stand. Genomic Sci.">
        <title>Complete genome sequence and description of Salinispira pacifica gen. nov., sp. nov., a novel spirochaete isolated form a hypersaline microbial mat.</title>
        <authorList>
            <person name="Ben Hania W."/>
            <person name="Joseph M."/>
            <person name="Schumann P."/>
            <person name="Bunk B."/>
            <person name="Fiebig A."/>
            <person name="Sproer C."/>
            <person name="Klenk H.P."/>
            <person name="Fardeau M.L."/>
            <person name="Spring S."/>
        </authorList>
    </citation>
    <scope>NUCLEOTIDE SEQUENCE [LARGE SCALE GENOMIC DNA]</scope>
    <source>
        <strain evidence="2 3">L21-RPul-D2</strain>
    </source>
</reference>
<dbReference type="EMBL" id="CP006939">
    <property type="protein sequence ID" value="AHC14937.1"/>
    <property type="molecule type" value="Genomic_DNA"/>
</dbReference>
<dbReference type="AlphaFoldDB" id="V5WGH7"/>
<name>V5WGH7_9SPIO</name>
<evidence type="ECO:0000259" key="1">
    <source>
        <dbReference type="Pfam" id="PF05368"/>
    </source>
</evidence>
<evidence type="ECO:0000313" key="2">
    <source>
        <dbReference type="EMBL" id="AHC14937.1"/>
    </source>
</evidence>
<dbReference type="Gene3D" id="3.40.50.720">
    <property type="entry name" value="NAD(P)-binding Rossmann-like Domain"/>
    <property type="match status" value="1"/>
</dbReference>
<dbReference type="PANTHER" id="PTHR43162">
    <property type="match status" value="1"/>
</dbReference>
<dbReference type="InterPro" id="IPR008030">
    <property type="entry name" value="NmrA-like"/>
</dbReference>
<dbReference type="RefSeq" id="WP_024267857.1">
    <property type="nucleotide sequence ID" value="NC_023035.1"/>
</dbReference>